<name>M6DGD8_9LEPT</name>
<reference evidence="1 2" key="1">
    <citation type="submission" date="2013-01" db="EMBL/GenBank/DDBJ databases">
        <authorList>
            <person name="Harkins D.M."/>
            <person name="Durkin A.S."/>
            <person name="Brinkac L.M."/>
            <person name="Haft D.H."/>
            <person name="Selengut J.D."/>
            <person name="Sanka R."/>
            <person name="DePew J."/>
            <person name="Purushe J."/>
            <person name="Galloway R.L."/>
            <person name="Vinetz J.M."/>
            <person name="Sutton G.G."/>
            <person name="Nierman W.C."/>
            <person name="Fouts D.E."/>
        </authorList>
    </citation>
    <scope>NUCLEOTIDE SEQUENCE [LARGE SCALE GENOMIC DNA]</scope>
    <source>
        <strain evidence="1 2">79601</strain>
    </source>
</reference>
<dbReference type="EMBL" id="ANIK01000008">
    <property type="protein sequence ID" value="EMJ97590.1"/>
    <property type="molecule type" value="Genomic_DNA"/>
</dbReference>
<accession>M6DGD8</accession>
<dbReference type="Proteomes" id="UP000011988">
    <property type="component" value="Unassembled WGS sequence"/>
</dbReference>
<gene>
    <name evidence="1" type="ORF">LEP1GSC194_2939</name>
</gene>
<sequence>MAGKGWFVVGNVPIEDKSLSFFRGMFRISRFANRNGISNRLSKKGSLKLMTSCKYNEESYGLQDKTPKEIFLLL</sequence>
<dbReference type="PATRIC" id="fig|1218565.3.peg.509"/>
<evidence type="ECO:0000313" key="1">
    <source>
        <dbReference type="EMBL" id="EMJ97590.1"/>
    </source>
</evidence>
<evidence type="ECO:0000313" key="2">
    <source>
        <dbReference type="Proteomes" id="UP000011988"/>
    </source>
</evidence>
<organism evidence="1 2">
    <name type="scientific">Leptospira alstonii serovar Sichuan str. 79601</name>
    <dbReference type="NCBI Taxonomy" id="1218565"/>
    <lineage>
        <taxon>Bacteria</taxon>
        <taxon>Pseudomonadati</taxon>
        <taxon>Spirochaetota</taxon>
        <taxon>Spirochaetia</taxon>
        <taxon>Leptospirales</taxon>
        <taxon>Leptospiraceae</taxon>
        <taxon>Leptospira</taxon>
    </lineage>
</organism>
<protein>
    <submittedName>
        <fullName evidence="1">Uncharacterized protein</fullName>
    </submittedName>
</protein>
<dbReference type="AlphaFoldDB" id="M6DGD8"/>
<comment type="caution">
    <text evidence="1">The sequence shown here is derived from an EMBL/GenBank/DDBJ whole genome shotgun (WGS) entry which is preliminary data.</text>
</comment>
<proteinExistence type="predicted"/>